<dbReference type="PANTHER" id="PTHR30346">
    <property type="entry name" value="TRANSCRIPTIONAL DUAL REGULATOR HCAR-RELATED"/>
    <property type="match status" value="1"/>
</dbReference>
<keyword evidence="4" id="KW-0804">Transcription</keyword>
<gene>
    <name evidence="6" type="ORF">E8L90_28670</name>
</gene>
<dbReference type="InterPro" id="IPR036390">
    <property type="entry name" value="WH_DNA-bd_sf"/>
</dbReference>
<proteinExistence type="inferred from homology"/>
<keyword evidence="7" id="KW-1185">Reference proteome</keyword>
<dbReference type="PROSITE" id="PS50931">
    <property type="entry name" value="HTH_LYSR"/>
    <property type="match status" value="1"/>
</dbReference>
<dbReference type="EMBL" id="SZNK01000001">
    <property type="protein sequence ID" value="TKI59049.1"/>
    <property type="molecule type" value="Genomic_DNA"/>
</dbReference>
<dbReference type="GO" id="GO:0032993">
    <property type="term" value="C:protein-DNA complex"/>
    <property type="evidence" value="ECO:0007669"/>
    <property type="project" value="TreeGrafter"/>
</dbReference>
<reference evidence="6 7" key="1">
    <citation type="submission" date="2019-04" db="EMBL/GenBank/DDBJ databases">
        <title>Whole genome sequencing of Brevibacillus sp. TGS2-1.</title>
        <authorList>
            <person name="Choi A."/>
        </authorList>
    </citation>
    <scope>NUCLEOTIDE SEQUENCE [LARGE SCALE GENOMIC DNA]</scope>
    <source>
        <strain evidence="6 7">TGS2-1</strain>
    </source>
</reference>
<feature type="domain" description="HTH lysR-type" evidence="5">
    <location>
        <begin position="1"/>
        <end position="32"/>
    </location>
</feature>
<dbReference type="Proteomes" id="UP000307841">
    <property type="component" value="Unassembled WGS sequence"/>
</dbReference>
<dbReference type="OrthoDB" id="9803735at2"/>
<dbReference type="InterPro" id="IPR036388">
    <property type="entry name" value="WH-like_DNA-bd_sf"/>
</dbReference>
<dbReference type="AlphaFoldDB" id="A0A4U2YE10"/>
<evidence type="ECO:0000256" key="3">
    <source>
        <dbReference type="ARBA" id="ARBA00023125"/>
    </source>
</evidence>
<dbReference type="Pfam" id="PF00126">
    <property type="entry name" value="HTH_1"/>
    <property type="match status" value="1"/>
</dbReference>
<comment type="similarity">
    <text evidence="1">Belongs to the LysR transcriptional regulatory family.</text>
</comment>
<evidence type="ECO:0000256" key="2">
    <source>
        <dbReference type="ARBA" id="ARBA00023015"/>
    </source>
</evidence>
<dbReference type="RefSeq" id="WP_137032890.1">
    <property type="nucleotide sequence ID" value="NZ_SZNK01000001.1"/>
</dbReference>
<dbReference type="InterPro" id="IPR000847">
    <property type="entry name" value="LysR_HTH_N"/>
</dbReference>
<organism evidence="6 7">
    <name type="scientific">Brevibacillus antibioticus</name>
    <dbReference type="NCBI Taxonomy" id="2570228"/>
    <lineage>
        <taxon>Bacteria</taxon>
        <taxon>Bacillati</taxon>
        <taxon>Bacillota</taxon>
        <taxon>Bacilli</taxon>
        <taxon>Bacillales</taxon>
        <taxon>Paenibacillaceae</taxon>
        <taxon>Brevibacillus</taxon>
    </lineage>
</organism>
<evidence type="ECO:0000313" key="6">
    <source>
        <dbReference type="EMBL" id="TKI59049.1"/>
    </source>
</evidence>
<dbReference type="Gene3D" id="1.10.10.10">
    <property type="entry name" value="Winged helix-like DNA-binding domain superfamily/Winged helix DNA-binding domain"/>
    <property type="match status" value="1"/>
</dbReference>
<dbReference type="GO" id="GO:0003700">
    <property type="term" value="F:DNA-binding transcription factor activity"/>
    <property type="evidence" value="ECO:0007669"/>
    <property type="project" value="InterPro"/>
</dbReference>
<keyword evidence="2" id="KW-0805">Transcription regulation</keyword>
<keyword evidence="3" id="KW-0238">DNA-binding</keyword>
<dbReference type="PANTHER" id="PTHR30346:SF0">
    <property type="entry name" value="HCA OPERON TRANSCRIPTIONAL ACTIVATOR HCAR"/>
    <property type="match status" value="1"/>
</dbReference>
<comment type="caution">
    <text evidence="6">The sequence shown here is derived from an EMBL/GenBank/DDBJ whole genome shotgun (WGS) entry which is preliminary data.</text>
</comment>
<dbReference type="GO" id="GO:0003677">
    <property type="term" value="F:DNA binding"/>
    <property type="evidence" value="ECO:0007669"/>
    <property type="project" value="UniProtKB-KW"/>
</dbReference>
<protein>
    <submittedName>
        <fullName evidence="6">LysR family transcriptional regulator</fullName>
    </submittedName>
</protein>
<name>A0A4U2YE10_9BACL</name>
<evidence type="ECO:0000256" key="4">
    <source>
        <dbReference type="ARBA" id="ARBA00023163"/>
    </source>
</evidence>
<evidence type="ECO:0000313" key="7">
    <source>
        <dbReference type="Proteomes" id="UP000307841"/>
    </source>
</evidence>
<evidence type="ECO:0000256" key="1">
    <source>
        <dbReference type="ARBA" id="ARBA00009437"/>
    </source>
</evidence>
<evidence type="ECO:0000259" key="5">
    <source>
        <dbReference type="PROSITE" id="PS50931"/>
    </source>
</evidence>
<sequence length="106" mass="12092">MTQPPWTQQIQSLEEELGVKLLERNKRQVRFTVAGTMLVNTIKGFREVFPWWSGLYIEMTSTEQRKALEDGKMDVGFLRVAEPSIHITSPYALDPVGSVKDVLIRG</sequence>
<accession>A0A4U2YE10</accession>
<dbReference type="SUPFAM" id="SSF46785">
    <property type="entry name" value="Winged helix' DNA-binding domain"/>
    <property type="match status" value="1"/>
</dbReference>